<dbReference type="KEGG" id="acaf:CA12_29010"/>
<dbReference type="Proteomes" id="UP000318741">
    <property type="component" value="Chromosome"/>
</dbReference>
<dbReference type="OrthoDB" id="245202at2"/>
<keyword evidence="1" id="KW-0732">Signal</keyword>
<evidence type="ECO:0000313" key="3">
    <source>
        <dbReference type="EMBL" id="QDT16794.1"/>
    </source>
</evidence>
<feature type="chain" id="PRO_5021826781" evidence="1">
    <location>
        <begin position="19"/>
        <end position="340"/>
    </location>
</feature>
<dbReference type="Gene3D" id="3.40.50.880">
    <property type="match status" value="1"/>
</dbReference>
<accession>A0A517PBP0</accession>
<gene>
    <name evidence="3" type="ORF">CA12_29010</name>
</gene>
<dbReference type="Pfam" id="PF06283">
    <property type="entry name" value="ThuA"/>
    <property type="match status" value="1"/>
</dbReference>
<keyword evidence="4" id="KW-1185">Reference proteome</keyword>
<protein>
    <submittedName>
        <fullName evidence="3">Trehalose utilization</fullName>
    </submittedName>
</protein>
<organism evidence="3 4">
    <name type="scientific">Alienimonas californiensis</name>
    <dbReference type="NCBI Taxonomy" id="2527989"/>
    <lineage>
        <taxon>Bacteria</taxon>
        <taxon>Pseudomonadati</taxon>
        <taxon>Planctomycetota</taxon>
        <taxon>Planctomycetia</taxon>
        <taxon>Planctomycetales</taxon>
        <taxon>Planctomycetaceae</taxon>
        <taxon>Alienimonas</taxon>
    </lineage>
</organism>
<dbReference type="AlphaFoldDB" id="A0A517PBP0"/>
<sequence precursor="true">MSALPLLAALLAAAPADANAPLVYRGDAGPGQGTKVVLIAGDHEYRSEETIPALARILAKRHGFECTVLFSLNAAGEIDPAADNIPGLEALADADLMVNFLRFKNLPDDQMAHFDAYLRRGGPVIGLRTATHAFKMSKDSKFANYDFQSKAVGFDGGFGEQVLGETWVGHYGKNHEMSTRLDLNEKQADHPILRGVEQAWVEAGGYWAEPLPGSTVLAFAQPLQGMTPDSPPAADKQPCPGAWVRTYRIPGASSAEDAGSGRVFTTTYGASEDLRNDGFRRMLVNACFWAAGLEEEIAPDLNVELVGPYQPTTFRHGGHVKGVRPADLAGWETPILPAAD</sequence>
<evidence type="ECO:0000256" key="1">
    <source>
        <dbReference type="SAM" id="SignalP"/>
    </source>
</evidence>
<dbReference type="InterPro" id="IPR029062">
    <property type="entry name" value="Class_I_gatase-like"/>
</dbReference>
<feature type="domain" description="ThuA-like" evidence="2">
    <location>
        <begin position="44"/>
        <end position="290"/>
    </location>
</feature>
<evidence type="ECO:0000313" key="4">
    <source>
        <dbReference type="Proteomes" id="UP000318741"/>
    </source>
</evidence>
<dbReference type="RefSeq" id="WP_145359723.1">
    <property type="nucleotide sequence ID" value="NZ_CP036265.1"/>
</dbReference>
<evidence type="ECO:0000259" key="2">
    <source>
        <dbReference type="Pfam" id="PF06283"/>
    </source>
</evidence>
<proteinExistence type="predicted"/>
<feature type="signal peptide" evidence="1">
    <location>
        <begin position="1"/>
        <end position="18"/>
    </location>
</feature>
<dbReference type="EMBL" id="CP036265">
    <property type="protein sequence ID" value="QDT16794.1"/>
    <property type="molecule type" value="Genomic_DNA"/>
</dbReference>
<dbReference type="InterPro" id="IPR029010">
    <property type="entry name" value="ThuA-like"/>
</dbReference>
<dbReference type="SUPFAM" id="SSF52317">
    <property type="entry name" value="Class I glutamine amidotransferase-like"/>
    <property type="match status" value="1"/>
</dbReference>
<name>A0A517PBP0_9PLAN</name>
<reference evidence="3 4" key="1">
    <citation type="submission" date="2019-02" db="EMBL/GenBank/DDBJ databases">
        <title>Deep-cultivation of Planctomycetes and their phenomic and genomic characterization uncovers novel biology.</title>
        <authorList>
            <person name="Wiegand S."/>
            <person name="Jogler M."/>
            <person name="Boedeker C."/>
            <person name="Pinto D."/>
            <person name="Vollmers J."/>
            <person name="Rivas-Marin E."/>
            <person name="Kohn T."/>
            <person name="Peeters S.H."/>
            <person name="Heuer A."/>
            <person name="Rast P."/>
            <person name="Oberbeckmann S."/>
            <person name="Bunk B."/>
            <person name="Jeske O."/>
            <person name="Meyerdierks A."/>
            <person name="Storesund J.E."/>
            <person name="Kallscheuer N."/>
            <person name="Luecker S."/>
            <person name="Lage O.M."/>
            <person name="Pohl T."/>
            <person name="Merkel B.J."/>
            <person name="Hornburger P."/>
            <person name="Mueller R.-W."/>
            <person name="Bruemmer F."/>
            <person name="Labrenz M."/>
            <person name="Spormann A.M."/>
            <person name="Op den Camp H."/>
            <person name="Overmann J."/>
            <person name="Amann R."/>
            <person name="Jetten M.S.M."/>
            <person name="Mascher T."/>
            <person name="Medema M.H."/>
            <person name="Devos D.P."/>
            <person name="Kaster A.-K."/>
            <person name="Ovreas L."/>
            <person name="Rohde M."/>
            <person name="Galperin M.Y."/>
            <person name="Jogler C."/>
        </authorList>
    </citation>
    <scope>NUCLEOTIDE SEQUENCE [LARGE SCALE GENOMIC DNA]</scope>
    <source>
        <strain evidence="3 4">CA12</strain>
    </source>
</reference>